<dbReference type="AlphaFoldDB" id="A0A484L3R1"/>
<evidence type="ECO:0000313" key="2">
    <source>
        <dbReference type="Proteomes" id="UP000595140"/>
    </source>
</evidence>
<protein>
    <submittedName>
        <fullName evidence="1">Uncharacterized protein</fullName>
    </submittedName>
</protein>
<sequence>MISTVYGKHTEGEREELWASMRSHMPKGLPWFVGGDFNVVASMTEHKGRIPPSSKGIEDFSQALQICELSNITPSGGLYTWNGRRTQGMVWRRLDRIVVNPRVLEAYEEVTLTHLSKSGSDHKPIFLKCSNPKFDGPKNFRFINAWLTHKEFLPMIKKYWHNSSNVSGMMGFGDIFLNVKPIIREWNKEIFGDIFLNVKKAEQVAAEKQVRYEEDPMEELRCESNLAAAKLLQACNVERIFWEQKANISWLKEGDSNTKFFHSYVKGRRAKLKISTIKDDMGINHDNEDQIGNLAVEHFTNLFADHAISNPESITTYIPTTITEQDNNFMRRLPEVEEVKEAIWSLNPDAAAGPDGFKGRFFKECWNIIKVDLLRACQEFFLGIKIPASYGSTLITLVPKGDNPVKWKDYRPISLSTFMSKINTRILANRLGTLLHKVIGPEQAGFQKGKSIDDQILLAQEMAHQLERK</sequence>
<dbReference type="SUPFAM" id="SSF56672">
    <property type="entry name" value="DNA/RNA polymerases"/>
    <property type="match status" value="1"/>
</dbReference>
<name>A0A484L3R1_9ASTE</name>
<proteinExistence type="predicted"/>
<gene>
    <name evidence="1" type="ORF">CCAM_LOCUS12731</name>
</gene>
<keyword evidence="2" id="KW-1185">Reference proteome</keyword>
<dbReference type="PANTHER" id="PTHR33710:SF13">
    <property type="entry name" value="ENDONUCLEASE_EXONUCLEASE_PHOSPHATASE FAMILY PROTEIN"/>
    <property type="match status" value="1"/>
</dbReference>
<accession>A0A484L3R1</accession>
<dbReference type="Proteomes" id="UP000595140">
    <property type="component" value="Unassembled WGS sequence"/>
</dbReference>
<dbReference type="InterPro" id="IPR036691">
    <property type="entry name" value="Endo/exonu/phosph_ase_sf"/>
</dbReference>
<feature type="non-terminal residue" evidence="1">
    <location>
        <position position="469"/>
    </location>
</feature>
<dbReference type="OrthoDB" id="1748430at2759"/>
<reference evidence="1 2" key="1">
    <citation type="submission" date="2018-04" db="EMBL/GenBank/DDBJ databases">
        <authorList>
            <person name="Vogel A."/>
        </authorList>
    </citation>
    <scope>NUCLEOTIDE SEQUENCE [LARGE SCALE GENOMIC DNA]</scope>
</reference>
<dbReference type="EMBL" id="OOIL02000984">
    <property type="protein sequence ID" value="VFQ70955.1"/>
    <property type="molecule type" value="Genomic_DNA"/>
</dbReference>
<dbReference type="Gene3D" id="3.60.10.10">
    <property type="entry name" value="Endonuclease/exonuclease/phosphatase"/>
    <property type="match status" value="1"/>
</dbReference>
<evidence type="ECO:0000313" key="1">
    <source>
        <dbReference type="EMBL" id="VFQ70955.1"/>
    </source>
</evidence>
<dbReference type="InterPro" id="IPR043502">
    <property type="entry name" value="DNA/RNA_pol_sf"/>
</dbReference>
<dbReference type="SUPFAM" id="SSF56219">
    <property type="entry name" value="DNase I-like"/>
    <property type="match status" value="1"/>
</dbReference>
<dbReference type="PANTHER" id="PTHR33710">
    <property type="entry name" value="BNAC02G09200D PROTEIN"/>
    <property type="match status" value="1"/>
</dbReference>
<organism evidence="1 2">
    <name type="scientific">Cuscuta campestris</name>
    <dbReference type="NCBI Taxonomy" id="132261"/>
    <lineage>
        <taxon>Eukaryota</taxon>
        <taxon>Viridiplantae</taxon>
        <taxon>Streptophyta</taxon>
        <taxon>Embryophyta</taxon>
        <taxon>Tracheophyta</taxon>
        <taxon>Spermatophyta</taxon>
        <taxon>Magnoliopsida</taxon>
        <taxon>eudicotyledons</taxon>
        <taxon>Gunneridae</taxon>
        <taxon>Pentapetalae</taxon>
        <taxon>asterids</taxon>
        <taxon>lamiids</taxon>
        <taxon>Solanales</taxon>
        <taxon>Convolvulaceae</taxon>
        <taxon>Cuscuteae</taxon>
        <taxon>Cuscuta</taxon>
        <taxon>Cuscuta subgen. Grammica</taxon>
        <taxon>Cuscuta sect. Cleistogrammica</taxon>
    </lineage>
</organism>